<organism evidence="1 2">
    <name type="scientific">Racocetra persica</name>
    <dbReference type="NCBI Taxonomy" id="160502"/>
    <lineage>
        <taxon>Eukaryota</taxon>
        <taxon>Fungi</taxon>
        <taxon>Fungi incertae sedis</taxon>
        <taxon>Mucoromycota</taxon>
        <taxon>Glomeromycotina</taxon>
        <taxon>Glomeromycetes</taxon>
        <taxon>Diversisporales</taxon>
        <taxon>Gigasporaceae</taxon>
        <taxon>Racocetra</taxon>
    </lineage>
</organism>
<keyword evidence="2" id="KW-1185">Reference proteome</keyword>
<feature type="non-terminal residue" evidence="1">
    <location>
        <position position="1"/>
    </location>
</feature>
<proteinExistence type="predicted"/>
<evidence type="ECO:0000313" key="2">
    <source>
        <dbReference type="Proteomes" id="UP000789920"/>
    </source>
</evidence>
<protein>
    <submittedName>
        <fullName evidence="1">6621_t:CDS:1</fullName>
    </submittedName>
</protein>
<reference evidence="1" key="1">
    <citation type="submission" date="2021-06" db="EMBL/GenBank/DDBJ databases">
        <authorList>
            <person name="Kallberg Y."/>
            <person name="Tangrot J."/>
            <person name="Rosling A."/>
        </authorList>
    </citation>
    <scope>NUCLEOTIDE SEQUENCE</scope>
    <source>
        <strain evidence="1">MA461A</strain>
    </source>
</reference>
<comment type="caution">
    <text evidence="1">The sequence shown here is derived from an EMBL/GenBank/DDBJ whole genome shotgun (WGS) entry which is preliminary data.</text>
</comment>
<sequence length="120" mass="13764">DYLSKTAQEVESLPKTEKKEELKEEAISIETSDEQEIKDISHSTDYEIEDTQKEAEQATTFSEAELTTRDELALDSPSFKDNNKENNPSQENISSAIPIEEDFTTAFYKKKKETNKSKYT</sequence>
<evidence type="ECO:0000313" key="1">
    <source>
        <dbReference type="EMBL" id="CAG8711756.1"/>
    </source>
</evidence>
<name>A0ACA9PJC8_9GLOM</name>
<accession>A0ACA9PJC8</accession>
<dbReference type="Proteomes" id="UP000789920">
    <property type="component" value="Unassembled WGS sequence"/>
</dbReference>
<dbReference type="EMBL" id="CAJVQC010021101">
    <property type="protein sequence ID" value="CAG8711756.1"/>
    <property type="molecule type" value="Genomic_DNA"/>
</dbReference>
<gene>
    <name evidence="1" type="ORF">RPERSI_LOCUS10591</name>
</gene>